<dbReference type="AlphaFoldDB" id="A0A0G0GYH7"/>
<comment type="caution">
    <text evidence="8">The sequence shown here is derived from an EMBL/GenBank/DDBJ whole genome shotgun (WGS) entry which is preliminary data.</text>
</comment>
<keyword evidence="5" id="KW-0805">Transcription regulation</keyword>
<dbReference type="EMBL" id="LBTH01000011">
    <property type="protein sequence ID" value="KKQ36043.1"/>
    <property type="molecule type" value="Genomic_DNA"/>
</dbReference>
<dbReference type="PANTHER" id="PTHR38025">
    <property type="entry name" value="TRP OPERON REPRESSOR"/>
    <property type="match status" value="1"/>
</dbReference>
<evidence type="ECO:0000256" key="4">
    <source>
        <dbReference type="ARBA" id="ARBA00022491"/>
    </source>
</evidence>
<keyword evidence="6" id="KW-0238">DNA-binding</keyword>
<evidence type="ECO:0000313" key="9">
    <source>
        <dbReference type="Proteomes" id="UP000034852"/>
    </source>
</evidence>
<dbReference type="PANTHER" id="PTHR38025:SF1">
    <property type="entry name" value="TRP OPERON REPRESSOR"/>
    <property type="match status" value="1"/>
</dbReference>
<proteinExistence type="inferred from homology"/>
<evidence type="ECO:0008006" key="10">
    <source>
        <dbReference type="Google" id="ProtNLM"/>
    </source>
</evidence>
<reference evidence="8 9" key="1">
    <citation type="journal article" date="2015" name="Nature">
        <title>rRNA introns, odd ribosomes, and small enigmatic genomes across a large radiation of phyla.</title>
        <authorList>
            <person name="Brown C.T."/>
            <person name="Hug L.A."/>
            <person name="Thomas B.C."/>
            <person name="Sharon I."/>
            <person name="Castelle C.J."/>
            <person name="Singh A."/>
            <person name="Wilkins M.J."/>
            <person name="Williams K.H."/>
            <person name="Banfield J.F."/>
        </authorList>
    </citation>
    <scope>NUCLEOTIDE SEQUENCE [LARGE SCALE GENOMIC DNA]</scope>
</reference>
<organism evidence="8 9">
    <name type="scientific">candidate division WS6 bacterium GW2011_GWA2_37_6</name>
    <dbReference type="NCBI Taxonomy" id="1619087"/>
    <lineage>
        <taxon>Bacteria</taxon>
        <taxon>Candidatus Dojkabacteria</taxon>
    </lineage>
</organism>
<evidence type="ECO:0000256" key="2">
    <source>
        <dbReference type="ARBA" id="ARBA00007027"/>
    </source>
</evidence>
<dbReference type="Pfam" id="PF01371">
    <property type="entry name" value="Trp_repressor"/>
    <property type="match status" value="1"/>
</dbReference>
<dbReference type="InterPro" id="IPR000831">
    <property type="entry name" value="Trp_repress"/>
</dbReference>
<dbReference type="GO" id="GO:0043565">
    <property type="term" value="F:sequence-specific DNA binding"/>
    <property type="evidence" value="ECO:0007669"/>
    <property type="project" value="InterPro"/>
</dbReference>
<gene>
    <name evidence="8" type="ORF">US52_C0011G0007</name>
</gene>
<dbReference type="Proteomes" id="UP000034852">
    <property type="component" value="Unassembled WGS sequence"/>
</dbReference>
<keyword evidence="3" id="KW-0963">Cytoplasm</keyword>
<dbReference type="SUPFAM" id="SSF48295">
    <property type="entry name" value="TrpR-like"/>
    <property type="match status" value="1"/>
</dbReference>
<dbReference type="GO" id="GO:0005737">
    <property type="term" value="C:cytoplasm"/>
    <property type="evidence" value="ECO:0007669"/>
    <property type="project" value="UniProtKB-SubCell"/>
</dbReference>
<keyword evidence="4" id="KW-0678">Repressor</keyword>
<evidence type="ECO:0000256" key="6">
    <source>
        <dbReference type="ARBA" id="ARBA00023125"/>
    </source>
</evidence>
<dbReference type="InterPro" id="IPR010921">
    <property type="entry name" value="Trp_repressor/repl_initiator"/>
</dbReference>
<comment type="similarity">
    <text evidence="2">Belongs to the TrpR family.</text>
</comment>
<protein>
    <recommendedName>
        <fullName evidence="10">Trp repressor</fullName>
    </recommendedName>
</protein>
<evidence type="ECO:0000256" key="7">
    <source>
        <dbReference type="ARBA" id="ARBA00023163"/>
    </source>
</evidence>
<evidence type="ECO:0000256" key="5">
    <source>
        <dbReference type="ARBA" id="ARBA00023015"/>
    </source>
</evidence>
<dbReference type="GO" id="GO:0003700">
    <property type="term" value="F:DNA-binding transcription factor activity"/>
    <property type="evidence" value="ECO:0007669"/>
    <property type="project" value="InterPro"/>
</dbReference>
<keyword evidence="7" id="KW-0804">Transcription</keyword>
<sequence>MDKNSQKYVDELISVLSNIASKKEMSEFLEGLLTPRELLEIPTRLQIVKMLRQGVPQREIAEKLGVGIATVSRGSAELKRGKFQKITR</sequence>
<comment type="subcellular location">
    <subcellularLocation>
        <location evidence="1">Cytoplasm</location>
    </subcellularLocation>
</comment>
<dbReference type="Gene3D" id="1.10.1270.10">
    <property type="entry name" value="TrpR-like"/>
    <property type="match status" value="1"/>
</dbReference>
<evidence type="ECO:0000313" key="8">
    <source>
        <dbReference type="EMBL" id="KKQ36043.1"/>
    </source>
</evidence>
<dbReference type="InterPro" id="IPR013335">
    <property type="entry name" value="Trp_repress_bac"/>
</dbReference>
<dbReference type="InterPro" id="IPR038116">
    <property type="entry name" value="TrpR-like_sf"/>
</dbReference>
<evidence type="ECO:0000256" key="1">
    <source>
        <dbReference type="ARBA" id="ARBA00004496"/>
    </source>
</evidence>
<accession>A0A0G0GYH7</accession>
<name>A0A0G0GYH7_9BACT</name>
<evidence type="ECO:0000256" key="3">
    <source>
        <dbReference type="ARBA" id="ARBA00022490"/>
    </source>
</evidence>